<keyword evidence="2" id="KW-0496">Mitochondrion</keyword>
<keyword evidence="1" id="KW-0812">Transmembrane</keyword>
<evidence type="ECO:0000313" key="2">
    <source>
        <dbReference type="EMBL" id="KUM48478.1"/>
    </source>
</evidence>
<evidence type="ECO:0000256" key="1">
    <source>
        <dbReference type="SAM" id="Phobius"/>
    </source>
</evidence>
<reference evidence="2" key="1">
    <citation type="journal article" date="2015" name="Genome Biol. Evol.">
        <title>Organellar Genomes of White Spruce (Picea glauca): Assembly and Annotation.</title>
        <authorList>
            <person name="Jackman S.D."/>
            <person name="Warren R.L."/>
            <person name="Gibb E.A."/>
            <person name="Vandervalk B.P."/>
            <person name="Mohamadi H."/>
            <person name="Chu J."/>
            <person name="Raymond A."/>
            <person name="Pleasance S."/>
            <person name="Coope R."/>
            <person name="Wildung M.R."/>
            <person name="Ritland C.E."/>
            <person name="Bousquet J."/>
            <person name="Jones S.J."/>
            <person name="Bohlmann J."/>
            <person name="Birol I."/>
        </authorList>
    </citation>
    <scope>NUCLEOTIDE SEQUENCE [LARGE SCALE GENOMIC DNA]</scope>
    <source>
        <tissue evidence="2">Flushing bud</tissue>
    </source>
</reference>
<dbReference type="AlphaFoldDB" id="A0A101M086"/>
<comment type="caution">
    <text evidence="2">The sequence shown here is derived from an EMBL/GenBank/DDBJ whole genome shotgun (WGS) entry which is preliminary data.</text>
</comment>
<name>A0A101M086_PICGL</name>
<protein>
    <submittedName>
        <fullName evidence="2">Uncharacterized protein</fullName>
    </submittedName>
</protein>
<accession>A0A101M086</accession>
<proteinExistence type="predicted"/>
<keyword evidence="1" id="KW-1133">Transmembrane helix</keyword>
<gene>
    <name evidence="2" type="ORF">ABT39_MTgene4493</name>
</gene>
<feature type="transmembrane region" description="Helical" evidence="1">
    <location>
        <begin position="42"/>
        <end position="61"/>
    </location>
</feature>
<keyword evidence="1" id="KW-0472">Membrane</keyword>
<geneLocation type="mitochondrion" evidence="2"/>
<dbReference type="EMBL" id="LKAM01000005">
    <property type="protein sequence ID" value="KUM48478.1"/>
    <property type="molecule type" value="Genomic_DNA"/>
</dbReference>
<sequence>MHPTNKPAMHPTELLTSPPLRPSSIFKVGPGPPIPGISTDPVVLFLSFIYTCIALLHVSLLQSALPI</sequence>
<organism evidence="2">
    <name type="scientific">Picea glauca</name>
    <name type="common">White spruce</name>
    <name type="synonym">Pinus glauca</name>
    <dbReference type="NCBI Taxonomy" id="3330"/>
    <lineage>
        <taxon>Eukaryota</taxon>
        <taxon>Viridiplantae</taxon>
        <taxon>Streptophyta</taxon>
        <taxon>Embryophyta</taxon>
        <taxon>Tracheophyta</taxon>
        <taxon>Spermatophyta</taxon>
        <taxon>Pinopsida</taxon>
        <taxon>Pinidae</taxon>
        <taxon>Conifers I</taxon>
        <taxon>Pinales</taxon>
        <taxon>Pinaceae</taxon>
        <taxon>Picea</taxon>
    </lineage>
</organism>